<gene>
    <name evidence="1" type="ORF">Vau01_066640</name>
</gene>
<dbReference type="InterPro" id="IPR008551">
    <property type="entry name" value="TANGO2"/>
</dbReference>
<accession>A0A8J3ZA68</accession>
<evidence type="ECO:0000313" key="2">
    <source>
        <dbReference type="Proteomes" id="UP000612585"/>
    </source>
</evidence>
<dbReference type="RefSeq" id="WP_204000907.1">
    <property type="nucleotide sequence ID" value="NZ_BOPG01000045.1"/>
</dbReference>
<dbReference type="PANTHER" id="PTHR17985:SF8">
    <property type="entry name" value="TRANSPORT AND GOLGI ORGANIZATION PROTEIN 2 HOMOLOG"/>
    <property type="match status" value="1"/>
</dbReference>
<organism evidence="1 2">
    <name type="scientific">Virgisporangium aurantiacum</name>
    <dbReference type="NCBI Taxonomy" id="175570"/>
    <lineage>
        <taxon>Bacteria</taxon>
        <taxon>Bacillati</taxon>
        <taxon>Actinomycetota</taxon>
        <taxon>Actinomycetes</taxon>
        <taxon>Micromonosporales</taxon>
        <taxon>Micromonosporaceae</taxon>
        <taxon>Virgisporangium</taxon>
    </lineage>
</organism>
<evidence type="ECO:0000313" key="1">
    <source>
        <dbReference type="EMBL" id="GIJ59148.1"/>
    </source>
</evidence>
<sequence>MCTVLLRFEPGAPWPLLVAAVRDEFVGRPWRPPAPHWPGTTYVGGIDLIGGGTWLAVDPGAPAFAALLNGPPLPATAAARPTRGTLVLSALETGRAPADASAYDAFHLLLGTLDRCDLWSWTGDEYTHREVPPGAHIVVNLGLDTTADPLIAHFAPLLAAAGDPDPKPGRPTADAWEAWIPLLDGDGLDPADDRALIVAREDRGAPYGSTSATLLALRDGAVRYDFTGNPGPDAVWREIPV</sequence>
<dbReference type="EMBL" id="BOPG01000045">
    <property type="protein sequence ID" value="GIJ59148.1"/>
    <property type="molecule type" value="Genomic_DNA"/>
</dbReference>
<dbReference type="Pfam" id="PF05742">
    <property type="entry name" value="TANGO2"/>
    <property type="match status" value="1"/>
</dbReference>
<evidence type="ECO:0008006" key="3">
    <source>
        <dbReference type="Google" id="ProtNLM"/>
    </source>
</evidence>
<proteinExistence type="predicted"/>
<name>A0A8J3ZA68_9ACTN</name>
<reference evidence="1" key="1">
    <citation type="submission" date="2021-01" db="EMBL/GenBank/DDBJ databases">
        <title>Whole genome shotgun sequence of Virgisporangium aurantiacum NBRC 16421.</title>
        <authorList>
            <person name="Komaki H."/>
            <person name="Tamura T."/>
        </authorList>
    </citation>
    <scope>NUCLEOTIDE SEQUENCE</scope>
    <source>
        <strain evidence="1">NBRC 16421</strain>
    </source>
</reference>
<comment type="caution">
    <text evidence="1">The sequence shown here is derived from an EMBL/GenBank/DDBJ whole genome shotgun (WGS) entry which is preliminary data.</text>
</comment>
<dbReference type="PANTHER" id="PTHR17985">
    <property type="entry name" value="SER/THR-RICH PROTEIN T10 IN DGCR REGION"/>
    <property type="match status" value="1"/>
</dbReference>
<dbReference type="Proteomes" id="UP000612585">
    <property type="component" value="Unassembled WGS sequence"/>
</dbReference>
<protein>
    <recommendedName>
        <fullName evidence="3">Transport and Golgi organisation 2</fullName>
    </recommendedName>
</protein>
<keyword evidence="2" id="KW-1185">Reference proteome</keyword>
<dbReference type="AlphaFoldDB" id="A0A8J3ZA68"/>